<accession>A0A0F9DG38</accession>
<dbReference type="AlphaFoldDB" id="A0A0F9DG38"/>
<feature type="domain" description="Alpha-D-phosphohexomutase C-terminal" evidence="6">
    <location>
        <begin position="106"/>
        <end position="166"/>
    </location>
</feature>
<dbReference type="Gene3D" id="3.30.310.50">
    <property type="entry name" value="Alpha-D-phosphohexomutase, C-terminal domain"/>
    <property type="match status" value="1"/>
</dbReference>
<dbReference type="GO" id="GO:0016868">
    <property type="term" value="F:intramolecular phosphotransferase activity"/>
    <property type="evidence" value="ECO:0007669"/>
    <property type="project" value="InterPro"/>
</dbReference>
<dbReference type="InterPro" id="IPR005843">
    <property type="entry name" value="A-D-PHexomutase_C"/>
</dbReference>
<evidence type="ECO:0000256" key="2">
    <source>
        <dbReference type="ARBA" id="ARBA00022553"/>
    </source>
</evidence>
<evidence type="ECO:0000313" key="8">
    <source>
        <dbReference type="EMBL" id="KKL60678.1"/>
    </source>
</evidence>
<feature type="domain" description="Alpha-D-phosphohexomutase alpha/beta/alpha" evidence="7">
    <location>
        <begin position="8"/>
        <end position="95"/>
    </location>
</feature>
<evidence type="ECO:0000256" key="5">
    <source>
        <dbReference type="ARBA" id="ARBA00023235"/>
    </source>
</evidence>
<evidence type="ECO:0000259" key="6">
    <source>
        <dbReference type="Pfam" id="PF00408"/>
    </source>
</evidence>
<organism evidence="8">
    <name type="scientific">marine sediment metagenome</name>
    <dbReference type="NCBI Taxonomy" id="412755"/>
    <lineage>
        <taxon>unclassified sequences</taxon>
        <taxon>metagenomes</taxon>
        <taxon>ecological metagenomes</taxon>
    </lineage>
</organism>
<sequence length="185" mass="20756">RHFLGLYPGSTVVFDLRSSRVVPEEIRAAGGVPRRERVGHSFMKKAMADGHGVFGGELSGHFYFRDNFNADSGAIVFAVMASVVSAQDRGLSELIGPLKRCVQSGEMNFRVEDKQAVMDQLAEKYADGRIDHLDGITCQYDDWWFNVRPSNTEPLLRLNLEAANRDMMMDKLGWLIEILGKPIVH</sequence>
<dbReference type="GO" id="GO:0046872">
    <property type="term" value="F:metal ion binding"/>
    <property type="evidence" value="ECO:0007669"/>
    <property type="project" value="UniProtKB-KW"/>
</dbReference>
<dbReference type="Pfam" id="PF00408">
    <property type="entry name" value="PGM_PMM_IV"/>
    <property type="match status" value="1"/>
</dbReference>
<feature type="non-terminal residue" evidence="8">
    <location>
        <position position="1"/>
    </location>
</feature>
<dbReference type="Pfam" id="PF02880">
    <property type="entry name" value="PGM_PMM_III"/>
    <property type="match status" value="1"/>
</dbReference>
<dbReference type="InterPro" id="IPR005846">
    <property type="entry name" value="A-D-PHexomutase_a/b/a-III"/>
</dbReference>
<evidence type="ECO:0000256" key="1">
    <source>
        <dbReference type="ARBA" id="ARBA00001946"/>
    </source>
</evidence>
<evidence type="ECO:0000256" key="3">
    <source>
        <dbReference type="ARBA" id="ARBA00022723"/>
    </source>
</evidence>
<dbReference type="EMBL" id="LAZR01029067">
    <property type="protein sequence ID" value="KKL60678.1"/>
    <property type="molecule type" value="Genomic_DNA"/>
</dbReference>
<gene>
    <name evidence="8" type="ORF">LCGC14_2202940</name>
</gene>
<dbReference type="SUPFAM" id="SSF53738">
    <property type="entry name" value="Phosphoglucomutase, first 3 domains"/>
    <property type="match status" value="1"/>
</dbReference>
<dbReference type="InterPro" id="IPR036900">
    <property type="entry name" value="A-D-PHexomutase_C_sf"/>
</dbReference>
<dbReference type="PANTHER" id="PTHR43771">
    <property type="entry name" value="PHOSPHOMANNOMUTASE"/>
    <property type="match status" value="1"/>
</dbReference>
<evidence type="ECO:0008006" key="9">
    <source>
        <dbReference type="Google" id="ProtNLM"/>
    </source>
</evidence>
<dbReference type="PANTHER" id="PTHR43771:SF1">
    <property type="entry name" value="PHOSPHOMANNOMUTASE"/>
    <property type="match status" value="1"/>
</dbReference>
<protein>
    <recommendedName>
        <fullName evidence="9">Phosphomannomutase/phosphoglucomutase</fullName>
    </recommendedName>
</protein>
<evidence type="ECO:0000259" key="7">
    <source>
        <dbReference type="Pfam" id="PF02880"/>
    </source>
</evidence>
<dbReference type="SUPFAM" id="SSF55957">
    <property type="entry name" value="Phosphoglucomutase, C-terminal domain"/>
    <property type="match status" value="1"/>
</dbReference>
<dbReference type="GO" id="GO:0005975">
    <property type="term" value="P:carbohydrate metabolic process"/>
    <property type="evidence" value="ECO:0007669"/>
    <property type="project" value="InterPro"/>
</dbReference>
<reference evidence="8" key="1">
    <citation type="journal article" date="2015" name="Nature">
        <title>Complex archaea that bridge the gap between prokaryotes and eukaryotes.</title>
        <authorList>
            <person name="Spang A."/>
            <person name="Saw J.H."/>
            <person name="Jorgensen S.L."/>
            <person name="Zaremba-Niedzwiedzka K."/>
            <person name="Martijn J."/>
            <person name="Lind A.E."/>
            <person name="van Eijk R."/>
            <person name="Schleper C."/>
            <person name="Guy L."/>
            <person name="Ettema T.J."/>
        </authorList>
    </citation>
    <scope>NUCLEOTIDE SEQUENCE</scope>
</reference>
<keyword evidence="2" id="KW-0597">Phosphoprotein</keyword>
<keyword evidence="3" id="KW-0479">Metal-binding</keyword>
<dbReference type="InterPro" id="IPR016055">
    <property type="entry name" value="A-D-PHexomutase_a/b/a-I/II/III"/>
</dbReference>
<comment type="caution">
    <text evidence="8">The sequence shown here is derived from an EMBL/GenBank/DDBJ whole genome shotgun (WGS) entry which is preliminary data.</text>
</comment>
<keyword evidence="4" id="KW-0460">Magnesium</keyword>
<proteinExistence type="predicted"/>
<comment type="cofactor">
    <cofactor evidence="1">
        <name>Mg(2+)</name>
        <dbReference type="ChEBI" id="CHEBI:18420"/>
    </cofactor>
</comment>
<dbReference type="Gene3D" id="3.40.120.10">
    <property type="entry name" value="Alpha-D-Glucose-1,6-Bisphosphate, subunit A, domain 3"/>
    <property type="match status" value="1"/>
</dbReference>
<name>A0A0F9DG38_9ZZZZ</name>
<keyword evidence="5" id="KW-0413">Isomerase</keyword>
<evidence type="ECO:0000256" key="4">
    <source>
        <dbReference type="ARBA" id="ARBA00022842"/>
    </source>
</evidence>